<proteinExistence type="predicted"/>
<dbReference type="Gene3D" id="3.30.565.10">
    <property type="entry name" value="Histidine kinase-like ATPase, C-terminal domain"/>
    <property type="match status" value="1"/>
</dbReference>
<dbReference type="CDD" id="cd16922">
    <property type="entry name" value="HATPase_EvgS-ArcB-TorS-like"/>
    <property type="match status" value="1"/>
</dbReference>
<keyword evidence="16" id="KW-1185">Reference proteome</keyword>
<dbReference type="OrthoDB" id="9801651at2"/>
<keyword evidence="5" id="KW-0808">Transferase</keyword>
<keyword evidence="10 12" id="KW-0472">Membrane</keyword>
<organism evidence="15 16">
    <name type="scientific">Zhengella mangrovi</name>
    <dbReference type="NCBI Taxonomy" id="1982044"/>
    <lineage>
        <taxon>Bacteria</taxon>
        <taxon>Pseudomonadati</taxon>
        <taxon>Pseudomonadota</taxon>
        <taxon>Alphaproteobacteria</taxon>
        <taxon>Hyphomicrobiales</taxon>
        <taxon>Notoacmeibacteraceae</taxon>
        <taxon>Zhengella</taxon>
    </lineage>
</organism>
<evidence type="ECO:0000256" key="11">
    <source>
        <dbReference type="SAM" id="Coils"/>
    </source>
</evidence>
<keyword evidence="6" id="KW-0547">Nucleotide-binding</keyword>
<evidence type="ECO:0000259" key="13">
    <source>
        <dbReference type="PROSITE" id="PS50109"/>
    </source>
</evidence>
<dbReference type="PRINTS" id="PR00344">
    <property type="entry name" value="BCTRLSENSOR"/>
</dbReference>
<dbReference type="InterPro" id="IPR000014">
    <property type="entry name" value="PAS"/>
</dbReference>
<keyword evidence="12" id="KW-0812">Transmembrane</keyword>
<dbReference type="SMART" id="SM00388">
    <property type="entry name" value="HisKA"/>
    <property type="match status" value="1"/>
</dbReference>
<evidence type="ECO:0000259" key="14">
    <source>
        <dbReference type="PROSITE" id="PS50112"/>
    </source>
</evidence>
<keyword evidence="7 15" id="KW-0418">Kinase</keyword>
<dbReference type="CDD" id="cd00130">
    <property type="entry name" value="PAS"/>
    <property type="match status" value="1"/>
</dbReference>
<evidence type="ECO:0000256" key="5">
    <source>
        <dbReference type="ARBA" id="ARBA00022679"/>
    </source>
</evidence>
<comment type="subcellular location">
    <subcellularLocation>
        <location evidence="2">Membrane</location>
    </subcellularLocation>
</comment>
<dbReference type="PANTHER" id="PTHR43047:SF72">
    <property type="entry name" value="OSMOSENSING HISTIDINE PROTEIN KINASE SLN1"/>
    <property type="match status" value="1"/>
</dbReference>
<dbReference type="InterPro" id="IPR036097">
    <property type="entry name" value="HisK_dim/P_sf"/>
</dbReference>
<dbReference type="PROSITE" id="PS50112">
    <property type="entry name" value="PAS"/>
    <property type="match status" value="2"/>
</dbReference>
<evidence type="ECO:0000256" key="7">
    <source>
        <dbReference type="ARBA" id="ARBA00022777"/>
    </source>
</evidence>
<reference evidence="15 16" key="1">
    <citation type="submission" date="2017-10" db="EMBL/GenBank/DDBJ databases">
        <title>Sedimentibacterium mangrovi gen. nov., sp. nov., a novel member of family Phyllobacteriacea isolated from mangrove sediment.</title>
        <authorList>
            <person name="Liao H."/>
            <person name="Tian Y."/>
        </authorList>
    </citation>
    <scope>NUCLEOTIDE SEQUENCE [LARGE SCALE GENOMIC DNA]</scope>
    <source>
        <strain evidence="15 16">X9-2-2</strain>
    </source>
</reference>
<dbReference type="Proteomes" id="UP000221168">
    <property type="component" value="Unassembled WGS sequence"/>
</dbReference>
<feature type="domain" description="Histidine kinase" evidence="13">
    <location>
        <begin position="546"/>
        <end position="765"/>
    </location>
</feature>
<evidence type="ECO:0000256" key="2">
    <source>
        <dbReference type="ARBA" id="ARBA00004370"/>
    </source>
</evidence>
<keyword evidence="8" id="KW-0067">ATP-binding</keyword>
<evidence type="ECO:0000256" key="10">
    <source>
        <dbReference type="ARBA" id="ARBA00023136"/>
    </source>
</evidence>
<dbReference type="Pfam" id="PF12860">
    <property type="entry name" value="PAS_7"/>
    <property type="match status" value="1"/>
</dbReference>
<sequence>MAKTDAFGAPDRDSFIRGNAKQDHAGRLRGAAQLLAKPAYRRLIASEPVLRRSVPILIVIFLVMVAGIRLINMLNQHDDTAQTARVMLQMSAGKLASELARLDDDAPVADVLSAIEDVNAVGAMGGRSALIVTDNSLTVIAAVGTAQPLVGRSLDTILTGGQPLFLFGDKADVMTVGMDGRSQLAAMSFSPNRRFGALAVVPESLVFAAWKQSISLNVTLFVTTSMVLIVILYAYFGQAARARAADAMYSKAHDHVDMALMRGRCGLWDWDMSRGCMYWSRSMYDMLGYAPSEGMLSFGEVSNIIHPDDGDLFEIATRIAGREISHIDQVFRMRHADGHWVWMRARAKVVDPEAPEAHLIGIAVDVTEQHRLALASEEADMRLRTAIENVPESFVLWDSRGKLVLCNSKYLEQMGLTASDVQPGTHRDDVEAQMAPFAMQKRMANGDGGATWERQLADGRWLQVNEFRTRDGGVVSIGTDITALKLHHERLQESERRLMATIHDLSLMRKSEEERTRELEDLNRKYQAEKDRAEAANRAKSEFLANMSHELRTPLNAVIGFSEVMQAGLFGPLGSDRYEEYARDIHQSGNYLLNVINDILDMSKIEAGRFTLEQENFDLCPLIKETVAMVALQAKAKAITMETRISDRLTLTADRRAMKQITLNLLSNAVKFTGEGGHIKVRARNTSGALTLTIEDNGCGIPSEALRKLGKPFEQVQNQFSKNHTGSGLGLAISRSLAELHGGALKIRSHEGRGTIVSVRIPHAQTEQLAA</sequence>
<dbReference type="PROSITE" id="PS50109">
    <property type="entry name" value="HIS_KIN"/>
    <property type="match status" value="1"/>
</dbReference>
<protein>
    <recommendedName>
        <fullName evidence="3">histidine kinase</fullName>
        <ecNumber evidence="3">2.7.13.3</ecNumber>
    </recommendedName>
</protein>
<dbReference type="SUPFAM" id="SSF47384">
    <property type="entry name" value="Homodimeric domain of signal transducing histidine kinase"/>
    <property type="match status" value="1"/>
</dbReference>
<dbReference type="InterPro" id="IPR035965">
    <property type="entry name" value="PAS-like_dom_sf"/>
</dbReference>
<feature type="coiled-coil region" evidence="11">
    <location>
        <begin position="509"/>
        <end position="539"/>
    </location>
</feature>
<evidence type="ECO:0000256" key="9">
    <source>
        <dbReference type="ARBA" id="ARBA00023012"/>
    </source>
</evidence>
<dbReference type="SMART" id="SM00387">
    <property type="entry name" value="HATPase_c"/>
    <property type="match status" value="1"/>
</dbReference>
<dbReference type="SMART" id="SM00091">
    <property type="entry name" value="PAS"/>
    <property type="match status" value="2"/>
</dbReference>
<dbReference type="InterPro" id="IPR003594">
    <property type="entry name" value="HATPase_dom"/>
</dbReference>
<dbReference type="InterPro" id="IPR013655">
    <property type="entry name" value="PAS_fold_3"/>
</dbReference>
<dbReference type="Pfam" id="PF00512">
    <property type="entry name" value="HisKA"/>
    <property type="match status" value="1"/>
</dbReference>
<comment type="caution">
    <text evidence="15">The sequence shown here is derived from an EMBL/GenBank/DDBJ whole genome shotgun (WGS) entry which is preliminary data.</text>
</comment>
<dbReference type="InterPro" id="IPR036890">
    <property type="entry name" value="HATPase_C_sf"/>
</dbReference>
<dbReference type="InterPro" id="IPR003661">
    <property type="entry name" value="HisK_dim/P_dom"/>
</dbReference>
<keyword evidence="11" id="KW-0175">Coiled coil</keyword>
<dbReference type="RefSeq" id="WP_099305109.1">
    <property type="nucleotide sequence ID" value="NZ_PDVP01000002.1"/>
</dbReference>
<dbReference type="GO" id="GO:0000155">
    <property type="term" value="F:phosphorelay sensor kinase activity"/>
    <property type="evidence" value="ECO:0007669"/>
    <property type="project" value="InterPro"/>
</dbReference>
<dbReference type="FunFam" id="1.10.287.130:FF:000038">
    <property type="entry name" value="Sensory transduction histidine kinase"/>
    <property type="match status" value="1"/>
</dbReference>
<comment type="catalytic activity">
    <reaction evidence="1">
        <text>ATP + protein L-histidine = ADP + protein N-phospho-L-histidine.</text>
        <dbReference type="EC" id="2.7.13.3"/>
    </reaction>
</comment>
<dbReference type="GO" id="GO:0005524">
    <property type="term" value="F:ATP binding"/>
    <property type="evidence" value="ECO:0007669"/>
    <property type="project" value="UniProtKB-KW"/>
</dbReference>
<feature type="domain" description="PAS" evidence="14">
    <location>
        <begin position="271"/>
        <end position="309"/>
    </location>
</feature>
<name>A0A2G1QS57_9HYPH</name>
<evidence type="ECO:0000256" key="3">
    <source>
        <dbReference type="ARBA" id="ARBA00012438"/>
    </source>
</evidence>
<evidence type="ECO:0000256" key="12">
    <source>
        <dbReference type="SAM" id="Phobius"/>
    </source>
</evidence>
<gene>
    <name evidence="15" type="ORF">CSC94_06715</name>
</gene>
<dbReference type="EMBL" id="PDVP01000002">
    <property type="protein sequence ID" value="PHP68335.1"/>
    <property type="molecule type" value="Genomic_DNA"/>
</dbReference>
<feature type="domain" description="PAS" evidence="14">
    <location>
        <begin position="379"/>
        <end position="421"/>
    </location>
</feature>
<dbReference type="SMART" id="SM00086">
    <property type="entry name" value="PAC"/>
    <property type="match status" value="1"/>
</dbReference>
<dbReference type="NCBIfam" id="TIGR00229">
    <property type="entry name" value="sensory_box"/>
    <property type="match status" value="2"/>
</dbReference>
<accession>A0A2G1QS57</accession>
<dbReference type="SUPFAM" id="SSF55874">
    <property type="entry name" value="ATPase domain of HSP90 chaperone/DNA topoisomerase II/histidine kinase"/>
    <property type="match status" value="1"/>
</dbReference>
<dbReference type="GO" id="GO:0005886">
    <property type="term" value="C:plasma membrane"/>
    <property type="evidence" value="ECO:0007669"/>
    <property type="project" value="TreeGrafter"/>
</dbReference>
<dbReference type="InterPro" id="IPR001610">
    <property type="entry name" value="PAC"/>
</dbReference>
<feature type="transmembrane region" description="Helical" evidence="12">
    <location>
        <begin position="214"/>
        <end position="236"/>
    </location>
</feature>
<evidence type="ECO:0000313" key="16">
    <source>
        <dbReference type="Proteomes" id="UP000221168"/>
    </source>
</evidence>
<evidence type="ECO:0000256" key="6">
    <source>
        <dbReference type="ARBA" id="ARBA00022741"/>
    </source>
</evidence>
<evidence type="ECO:0000313" key="15">
    <source>
        <dbReference type="EMBL" id="PHP68335.1"/>
    </source>
</evidence>
<dbReference type="InterPro" id="IPR004358">
    <property type="entry name" value="Sig_transdc_His_kin-like_C"/>
</dbReference>
<evidence type="ECO:0000256" key="4">
    <source>
        <dbReference type="ARBA" id="ARBA00022553"/>
    </source>
</evidence>
<dbReference type="SUPFAM" id="SSF55785">
    <property type="entry name" value="PYP-like sensor domain (PAS domain)"/>
    <property type="match status" value="2"/>
</dbReference>
<evidence type="ECO:0000256" key="8">
    <source>
        <dbReference type="ARBA" id="ARBA00022840"/>
    </source>
</evidence>
<dbReference type="EC" id="2.7.13.3" evidence="3"/>
<dbReference type="Gene3D" id="3.30.450.20">
    <property type="entry name" value="PAS domain"/>
    <property type="match status" value="2"/>
</dbReference>
<dbReference type="Gene3D" id="1.10.287.130">
    <property type="match status" value="1"/>
</dbReference>
<dbReference type="Pfam" id="PF08447">
    <property type="entry name" value="PAS_3"/>
    <property type="match status" value="1"/>
</dbReference>
<dbReference type="PANTHER" id="PTHR43047">
    <property type="entry name" value="TWO-COMPONENT HISTIDINE PROTEIN KINASE"/>
    <property type="match status" value="1"/>
</dbReference>
<keyword evidence="12" id="KW-1133">Transmembrane helix</keyword>
<feature type="transmembrane region" description="Helical" evidence="12">
    <location>
        <begin position="53"/>
        <end position="71"/>
    </location>
</feature>
<dbReference type="CDD" id="cd00082">
    <property type="entry name" value="HisKA"/>
    <property type="match status" value="1"/>
</dbReference>
<keyword evidence="4" id="KW-0597">Phosphoprotein</keyword>
<dbReference type="FunFam" id="3.30.565.10:FF:000006">
    <property type="entry name" value="Sensor histidine kinase WalK"/>
    <property type="match status" value="1"/>
</dbReference>
<dbReference type="Pfam" id="PF02518">
    <property type="entry name" value="HATPase_c"/>
    <property type="match status" value="1"/>
</dbReference>
<dbReference type="InterPro" id="IPR005467">
    <property type="entry name" value="His_kinase_dom"/>
</dbReference>
<keyword evidence="9" id="KW-0902">Two-component regulatory system</keyword>
<dbReference type="AlphaFoldDB" id="A0A2G1QS57"/>
<dbReference type="GO" id="GO:0009927">
    <property type="term" value="F:histidine phosphotransfer kinase activity"/>
    <property type="evidence" value="ECO:0007669"/>
    <property type="project" value="TreeGrafter"/>
</dbReference>
<evidence type="ECO:0000256" key="1">
    <source>
        <dbReference type="ARBA" id="ARBA00000085"/>
    </source>
</evidence>